<feature type="region of interest" description="Disordered" evidence="1">
    <location>
        <begin position="1"/>
        <end position="20"/>
    </location>
</feature>
<dbReference type="AlphaFoldDB" id="A0A9X9MK66"/>
<protein>
    <submittedName>
        <fullName evidence="2">Bgt-20673</fullName>
    </submittedName>
</protein>
<evidence type="ECO:0000313" key="2">
    <source>
        <dbReference type="EMBL" id="VDB90726.1"/>
    </source>
</evidence>
<gene>
    <name evidence="2" type="ORF">BGT96224V316_LOCUS5781</name>
</gene>
<feature type="region of interest" description="Disordered" evidence="1">
    <location>
        <begin position="41"/>
        <end position="63"/>
    </location>
</feature>
<reference evidence="2 3" key="1">
    <citation type="submission" date="2018-08" db="EMBL/GenBank/DDBJ databases">
        <authorList>
            <person name="Muller C M."/>
        </authorList>
    </citation>
    <scope>NUCLEOTIDE SEQUENCE [LARGE SCALE GENOMIC DNA]</scope>
</reference>
<dbReference type="EMBL" id="LR026991">
    <property type="protein sequence ID" value="VDB90726.1"/>
    <property type="molecule type" value="Genomic_DNA"/>
</dbReference>
<feature type="compositionally biased region" description="Basic and acidic residues" evidence="1">
    <location>
        <begin position="46"/>
        <end position="55"/>
    </location>
</feature>
<proteinExistence type="predicted"/>
<evidence type="ECO:0000313" key="3">
    <source>
        <dbReference type="Proteomes" id="UP000324639"/>
    </source>
</evidence>
<organism evidence="2 3">
    <name type="scientific">Blumeria graminis f. sp. tritici</name>
    <dbReference type="NCBI Taxonomy" id="62690"/>
    <lineage>
        <taxon>Eukaryota</taxon>
        <taxon>Fungi</taxon>
        <taxon>Dikarya</taxon>
        <taxon>Ascomycota</taxon>
        <taxon>Pezizomycotina</taxon>
        <taxon>Leotiomycetes</taxon>
        <taxon>Erysiphales</taxon>
        <taxon>Erysiphaceae</taxon>
        <taxon>Blumeria</taxon>
    </lineage>
</organism>
<keyword evidence="3" id="KW-1185">Reference proteome</keyword>
<name>A0A9X9MK66_BLUGR</name>
<accession>A0A9X9MK66</accession>
<dbReference type="Proteomes" id="UP000324639">
    <property type="component" value="Chromosome Bgt_-08"/>
</dbReference>
<evidence type="ECO:0000256" key="1">
    <source>
        <dbReference type="SAM" id="MobiDB-lite"/>
    </source>
</evidence>
<sequence length="63" mass="7116">MMSSLRSVAGNRLSPAQVTHAKTVPTTRYLDPEAICKQCRHRRMNKERSRNHPNLDLDTVGVA</sequence>